<dbReference type="InterPro" id="IPR012454">
    <property type="entry name" value="DUF1659"/>
</dbReference>
<gene>
    <name evidence="2" type="ORF">SAMN05877842_10384</name>
</gene>
<dbReference type="AlphaFoldDB" id="A0A285UA50"/>
<name>A0A285UA50_9BACL</name>
<accession>A0A285UA50</accession>
<keyword evidence="3" id="KW-1185">Reference proteome</keyword>
<sequence length="72" mass="8098">MAVYNFEGATLKVLFETGLDEYGKPVVTTKTYQNIRNNVEVEKIATVTQAIASLSKYQLHQAKKTETNAIEF</sequence>
<protein>
    <submittedName>
        <fullName evidence="2">Uncharacterized protein DUF1659</fullName>
    </submittedName>
</protein>
<dbReference type="OrthoDB" id="48766at2"/>
<organism evidence="2 3">
    <name type="scientific">Ureibacillus acetophenoni</name>
    <dbReference type="NCBI Taxonomy" id="614649"/>
    <lineage>
        <taxon>Bacteria</taxon>
        <taxon>Bacillati</taxon>
        <taxon>Bacillota</taxon>
        <taxon>Bacilli</taxon>
        <taxon>Bacillales</taxon>
        <taxon>Caryophanaceae</taxon>
        <taxon>Ureibacillus</taxon>
    </lineage>
</organism>
<dbReference type="Pfam" id="PF07872">
    <property type="entry name" value="DUF1659"/>
    <property type="match status" value="1"/>
</dbReference>
<dbReference type="Proteomes" id="UP000219252">
    <property type="component" value="Unassembled WGS sequence"/>
</dbReference>
<evidence type="ECO:0000313" key="3">
    <source>
        <dbReference type="Proteomes" id="UP000219252"/>
    </source>
</evidence>
<feature type="domain" description="DUF1659" evidence="1">
    <location>
        <begin position="3"/>
        <end position="70"/>
    </location>
</feature>
<reference evidence="3" key="1">
    <citation type="submission" date="2017-08" db="EMBL/GenBank/DDBJ databases">
        <authorList>
            <person name="Varghese N."/>
            <person name="Submissions S."/>
        </authorList>
    </citation>
    <scope>NUCLEOTIDE SEQUENCE [LARGE SCALE GENOMIC DNA]</scope>
    <source>
        <strain evidence="3">JC23</strain>
    </source>
</reference>
<evidence type="ECO:0000259" key="1">
    <source>
        <dbReference type="Pfam" id="PF07872"/>
    </source>
</evidence>
<dbReference type="RefSeq" id="WP_097148732.1">
    <property type="nucleotide sequence ID" value="NZ_OBQC01000003.1"/>
</dbReference>
<evidence type="ECO:0000313" key="2">
    <source>
        <dbReference type="EMBL" id="SOC37191.1"/>
    </source>
</evidence>
<proteinExistence type="predicted"/>
<dbReference type="EMBL" id="OBQC01000003">
    <property type="protein sequence ID" value="SOC37191.1"/>
    <property type="molecule type" value="Genomic_DNA"/>
</dbReference>